<dbReference type="InterPro" id="IPR001304">
    <property type="entry name" value="C-type_lectin-like"/>
</dbReference>
<dbReference type="InterPro" id="IPR016186">
    <property type="entry name" value="C-type_lectin-like/link_sf"/>
</dbReference>
<evidence type="ECO:0000313" key="4">
    <source>
        <dbReference type="WBParaSite" id="PDA_v2.g17252.t1"/>
    </source>
</evidence>
<dbReference type="Gene3D" id="3.10.100.10">
    <property type="entry name" value="Mannose-Binding Protein A, subunit A"/>
    <property type="match status" value="4"/>
</dbReference>
<feature type="domain" description="C-type lectin" evidence="2">
    <location>
        <begin position="327"/>
        <end position="440"/>
    </location>
</feature>
<dbReference type="SMART" id="SM00034">
    <property type="entry name" value="CLECT"/>
    <property type="match status" value="2"/>
</dbReference>
<feature type="domain" description="C-type lectin" evidence="2">
    <location>
        <begin position="100"/>
        <end position="147"/>
    </location>
</feature>
<keyword evidence="3" id="KW-1185">Reference proteome</keyword>
<dbReference type="PROSITE" id="PS50041">
    <property type="entry name" value="C_TYPE_LECTIN_2"/>
    <property type="match status" value="4"/>
</dbReference>
<dbReference type="AlphaFoldDB" id="A0A914PMS0"/>
<evidence type="ECO:0000259" key="2">
    <source>
        <dbReference type="PROSITE" id="PS50041"/>
    </source>
</evidence>
<dbReference type="InterPro" id="IPR016187">
    <property type="entry name" value="CTDL_fold"/>
</dbReference>
<evidence type="ECO:0000256" key="1">
    <source>
        <dbReference type="ARBA" id="ARBA00023157"/>
    </source>
</evidence>
<dbReference type="InterPro" id="IPR018378">
    <property type="entry name" value="C-type_lectin_CS"/>
</dbReference>
<dbReference type="CDD" id="cd00037">
    <property type="entry name" value="CLECT"/>
    <property type="match status" value="3"/>
</dbReference>
<dbReference type="PROSITE" id="PS00615">
    <property type="entry name" value="C_TYPE_LECTIN_1"/>
    <property type="match status" value="1"/>
</dbReference>
<dbReference type="PANTHER" id="PTHR22803">
    <property type="entry name" value="MANNOSE, PHOSPHOLIPASE, LECTIN RECEPTOR RELATED"/>
    <property type="match status" value="1"/>
</dbReference>
<feature type="domain" description="C-type lectin" evidence="2">
    <location>
        <begin position="191"/>
        <end position="307"/>
    </location>
</feature>
<dbReference type="Proteomes" id="UP000887578">
    <property type="component" value="Unplaced"/>
</dbReference>
<feature type="domain" description="C-type lectin" evidence="2">
    <location>
        <begin position="1"/>
        <end position="73"/>
    </location>
</feature>
<name>A0A914PMS0_9BILA</name>
<dbReference type="SUPFAM" id="SSF56436">
    <property type="entry name" value="C-type lectin-like"/>
    <property type="match status" value="4"/>
</dbReference>
<dbReference type="InterPro" id="IPR050111">
    <property type="entry name" value="C-type_lectin/snaclec_domain"/>
</dbReference>
<dbReference type="WBParaSite" id="PDA_v2.g17252.t1">
    <property type="protein sequence ID" value="PDA_v2.g17252.t1"/>
    <property type="gene ID" value="PDA_v2.g17252"/>
</dbReference>
<protein>
    <submittedName>
        <fullName evidence="4">C-type lectin domain-containing protein</fullName>
    </submittedName>
</protein>
<proteinExistence type="predicted"/>
<organism evidence="3 4">
    <name type="scientific">Panagrolaimus davidi</name>
    <dbReference type="NCBI Taxonomy" id="227884"/>
    <lineage>
        <taxon>Eukaryota</taxon>
        <taxon>Metazoa</taxon>
        <taxon>Ecdysozoa</taxon>
        <taxon>Nematoda</taxon>
        <taxon>Chromadorea</taxon>
        <taxon>Rhabditida</taxon>
        <taxon>Tylenchina</taxon>
        <taxon>Panagrolaimomorpha</taxon>
        <taxon>Panagrolaimoidea</taxon>
        <taxon>Panagrolaimidae</taxon>
        <taxon>Panagrolaimus</taxon>
    </lineage>
</organism>
<reference evidence="4" key="1">
    <citation type="submission" date="2022-11" db="UniProtKB">
        <authorList>
            <consortium name="WormBaseParasite"/>
        </authorList>
    </citation>
    <scope>IDENTIFICATION</scope>
</reference>
<keyword evidence="1" id="KW-1015">Disulfide bond</keyword>
<dbReference type="Pfam" id="PF00059">
    <property type="entry name" value="Lectin_C"/>
    <property type="match status" value="3"/>
</dbReference>
<evidence type="ECO:0000313" key="3">
    <source>
        <dbReference type="Proteomes" id="UP000887578"/>
    </source>
</evidence>
<accession>A0A914PMS0</accession>
<sequence>MSSGSGADSVWLGGANANVNATYMWDDNSPFDYVDWAPGQPPATPGNCITLHLQEGGYWYAEKCNIQKPFICKVSPSKPGSVSCPNGLASSPNTNTKTVIGLISDVAAWRWQDNTIFNYTHWSGASASQPNSKSCISMGGFQEYGNWFSVQDYPTPTYTTQAVCKFSGYGSFKKLERDSVCPAGTIQGTSNPNACYKVYSGALNWYSAEKACQKEKGHLISIHNSLENWFFIGIIDNNVPNTVDFWTGGTNDNPNGTWGWIDNSGFDFLNWAPENPQNATKLCASERVRSGFWYSTTCDQEKPFICSVPLSATPRNSCPPDFSYFDLTNKCYLVVPTTSTTTCSNVQQICNSLNSSVASIHSIDENYFIAGLAANDTTDYHYITYTVIGLTANGNEWTWLDGSFVNYTSWDDSQPFPAYGDCGVMYANYYEPSHLSLWHSAASAGYFTQVVCEVAAV</sequence>